<dbReference type="AlphaFoldDB" id="A0A8W7PN49"/>
<organism evidence="1">
    <name type="scientific">Anopheles coluzzii</name>
    <name type="common">African malaria mosquito</name>
    <dbReference type="NCBI Taxonomy" id="1518534"/>
    <lineage>
        <taxon>Eukaryota</taxon>
        <taxon>Metazoa</taxon>
        <taxon>Ecdysozoa</taxon>
        <taxon>Arthropoda</taxon>
        <taxon>Hexapoda</taxon>
        <taxon>Insecta</taxon>
        <taxon>Pterygota</taxon>
        <taxon>Neoptera</taxon>
        <taxon>Endopterygota</taxon>
        <taxon>Diptera</taxon>
        <taxon>Nematocera</taxon>
        <taxon>Culicoidea</taxon>
        <taxon>Culicidae</taxon>
        <taxon>Anophelinae</taxon>
        <taxon>Anopheles</taxon>
    </lineage>
</organism>
<sequence>MAIGASFVFNHQIVRTLILEIGIIDVWTDIVSEVPTEFCAWHVYSPASRRPTGRSCKDSCRLAISDRPALRHTILAGGFASATHRRINESLPSSRSICGAPSIRTPIVELELSRSHPQRTVASDVRGLADAVLAGPFVLFRIDTDRLVVLLPGADATLVNYFAHQQRILTRIHLRVLGLFGKSL</sequence>
<evidence type="ECO:0000313" key="1">
    <source>
        <dbReference type="EnsemblMetazoa" id="ACOM034783-PA.1"/>
    </source>
</evidence>
<name>A0A8W7PN49_ANOCL</name>
<dbReference type="Proteomes" id="UP000075882">
    <property type="component" value="Unassembled WGS sequence"/>
</dbReference>
<protein>
    <submittedName>
        <fullName evidence="1">Uncharacterized protein</fullName>
    </submittedName>
</protein>
<accession>A0A8W7PN49</accession>
<dbReference type="EnsemblMetazoa" id="ACOM034783-RA">
    <property type="protein sequence ID" value="ACOM034783-PA.1"/>
    <property type="gene ID" value="ACOM034783"/>
</dbReference>
<reference evidence="1" key="1">
    <citation type="submission" date="2022-08" db="UniProtKB">
        <authorList>
            <consortium name="EnsemblMetazoa"/>
        </authorList>
    </citation>
    <scope>IDENTIFICATION</scope>
</reference>
<proteinExistence type="predicted"/>